<keyword evidence="1" id="KW-0732">Signal</keyword>
<keyword evidence="4" id="KW-1185">Reference proteome</keyword>
<dbReference type="InterPro" id="IPR002035">
    <property type="entry name" value="VWF_A"/>
</dbReference>
<dbReference type="RefSeq" id="WP_284099917.1">
    <property type="nucleotide sequence ID" value="NZ_JARRAF010000005.1"/>
</dbReference>
<feature type="chain" id="PRO_5046863149" evidence="1">
    <location>
        <begin position="22"/>
        <end position="592"/>
    </location>
</feature>
<feature type="domain" description="VWFA" evidence="2">
    <location>
        <begin position="219"/>
        <end position="397"/>
    </location>
</feature>
<dbReference type="Proteomes" id="UP001172778">
    <property type="component" value="Unassembled WGS sequence"/>
</dbReference>
<dbReference type="PANTHER" id="PTHR10166:SF37">
    <property type="entry name" value="STOLID, ISOFORM H"/>
    <property type="match status" value="1"/>
</dbReference>
<feature type="signal peptide" evidence="1">
    <location>
        <begin position="1"/>
        <end position="21"/>
    </location>
</feature>
<dbReference type="Pfam" id="PF00092">
    <property type="entry name" value="VWA"/>
    <property type="match status" value="1"/>
</dbReference>
<dbReference type="InterPro" id="IPR051173">
    <property type="entry name" value="Ca_channel_alpha-2/delta"/>
</dbReference>
<dbReference type="Gene3D" id="3.40.50.410">
    <property type="entry name" value="von Willebrand factor, type A domain"/>
    <property type="match status" value="1"/>
</dbReference>
<evidence type="ECO:0000256" key="1">
    <source>
        <dbReference type="SAM" id="SignalP"/>
    </source>
</evidence>
<dbReference type="Pfam" id="PF12034">
    <property type="entry name" value="YfbK_C"/>
    <property type="match status" value="1"/>
</dbReference>
<dbReference type="EMBL" id="JARRAF010000005">
    <property type="protein sequence ID" value="MDK2123618.1"/>
    <property type="molecule type" value="Genomic_DNA"/>
</dbReference>
<protein>
    <submittedName>
        <fullName evidence="3">VWA domain-containing protein</fullName>
    </submittedName>
</protein>
<accession>A0ABT7DU66</accession>
<proteinExistence type="predicted"/>
<dbReference type="PANTHER" id="PTHR10166">
    <property type="entry name" value="VOLTAGE-DEPENDENT CALCIUM CHANNEL SUBUNIT ALPHA-2/DELTA-RELATED"/>
    <property type="match status" value="1"/>
</dbReference>
<dbReference type="InterPro" id="IPR021908">
    <property type="entry name" value="YfbK_C"/>
</dbReference>
<comment type="caution">
    <text evidence="3">The sequence shown here is derived from an EMBL/GenBank/DDBJ whole genome shotgun (WGS) entry which is preliminary data.</text>
</comment>
<evidence type="ECO:0000313" key="4">
    <source>
        <dbReference type="Proteomes" id="UP001172778"/>
    </source>
</evidence>
<organism evidence="3 4">
    <name type="scientific">Parachitinimonas caeni</name>
    <dbReference type="NCBI Taxonomy" id="3031301"/>
    <lineage>
        <taxon>Bacteria</taxon>
        <taxon>Pseudomonadati</taxon>
        <taxon>Pseudomonadota</taxon>
        <taxon>Betaproteobacteria</taxon>
        <taxon>Neisseriales</taxon>
        <taxon>Chitinibacteraceae</taxon>
        <taxon>Parachitinimonas</taxon>
    </lineage>
</organism>
<name>A0ABT7DU66_9NEIS</name>
<evidence type="ECO:0000313" key="3">
    <source>
        <dbReference type="EMBL" id="MDK2123618.1"/>
    </source>
</evidence>
<sequence>MRTSRHTAPTLLALSLALALAACSSKQEGTTHPIKTDESTKPAANQAATLRLQDAGSPHSADAMLSLKEEPPASPVAGGSHHRAEKKVMKAKALASGVVAEAVAVAPEDGNRERYGKVTDHPIKQVSEAPVSTFSIDVDTGSYANVRRLLNSGQLPPKDAVRVEEMINYFPYSYPSQANGRPFAVHTEVAPSPWSRTTHLLKIGIKAQELAKAELPPANLVFLVDVSGSMNEPNKLPLLQQSLKLLVKQLRPQDKVSLVIYASGTGVILPPTSGSDPGRILAAIDQLKPGGSTAGEAGIRLAYQMAHRSFVKGGINRILLATDGDFNVGIADTNQLKEMVETERRGGVSLSTLGFGTNNYNEALMEQIADVGNGNYSYIDTLNEGRKVLVDEMTSTLATVAKDVKIQVEFNPAAVSEYRLIGYENRQLQREDFNNDKIDAGEIGAGHTVTALYEITLKGQPTQVDPLRYGTQPKNEGGKPEELAFLRLRYKAPDGDTSKLMETPLHQRDILPSFDQASTDLRFAAAVAGFGQRLRGGLHTANLDYAAIKQLAQSALGDDRWGYRGEFMQLVDQARSLDRPNKPGMQSAQISR</sequence>
<dbReference type="SUPFAM" id="SSF53300">
    <property type="entry name" value="vWA-like"/>
    <property type="match status" value="1"/>
</dbReference>
<dbReference type="PROSITE" id="PS51257">
    <property type="entry name" value="PROKAR_LIPOPROTEIN"/>
    <property type="match status" value="1"/>
</dbReference>
<dbReference type="InterPro" id="IPR036465">
    <property type="entry name" value="vWFA_dom_sf"/>
</dbReference>
<dbReference type="Pfam" id="PF12450">
    <property type="entry name" value="vWF_A"/>
    <property type="match status" value="1"/>
</dbReference>
<dbReference type="PROSITE" id="PS50234">
    <property type="entry name" value="VWFA"/>
    <property type="match status" value="1"/>
</dbReference>
<gene>
    <name evidence="3" type="ORF">PZA18_06100</name>
</gene>
<dbReference type="SMART" id="SM00327">
    <property type="entry name" value="VWA"/>
    <property type="match status" value="1"/>
</dbReference>
<reference evidence="3" key="1">
    <citation type="submission" date="2023-03" db="EMBL/GenBank/DDBJ databases">
        <title>Chitinimonas shenzhenensis gen. nov., sp. nov., a novel member of family Burkholderiaceae isolated from activated sludge collected in Shen Zhen, China.</title>
        <authorList>
            <person name="Wang X."/>
        </authorList>
    </citation>
    <scope>NUCLEOTIDE SEQUENCE</scope>
    <source>
        <strain evidence="3">DQS-5</strain>
    </source>
</reference>
<dbReference type="CDD" id="cd01465">
    <property type="entry name" value="vWA_subgroup"/>
    <property type="match status" value="1"/>
</dbReference>
<evidence type="ECO:0000259" key="2">
    <source>
        <dbReference type="PROSITE" id="PS50234"/>
    </source>
</evidence>
<dbReference type="InterPro" id="IPR022156">
    <property type="entry name" value="Uncharacterised_YfbK_N"/>
</dbReference>